<comment type="similarity">
    <text evidence="1">Belongs to the ABC transporter superfamily.</text>
</comment>
<dbReference type="InterPro" id="IPR003439">
    <property type="entry name" value="ABC_transporter-like_ATP-bd"/>
</dbReference>
<evidence type="ECO:0000259" key="5">
    <source>
        <dbReference type="PROSITE" id="PS50893"/>
    </source>
</evidence>
<dbReference type="Proteomes" id="UP000557872">
    <property type="component" value="Unassembled WGS sequence"/>
</dbReference>
<dbReference type="InterPro" id="IPR003593">
    <property type="entry name" value="AAA+_ATPase"/>
</dbReference>
<evidence type="ECO:0000313" key="6">
    <source>
        <dbReference type="EMBL" id="NWK56567.1"/>
    </source>
</evidence>
<dbReference type="GO" id="GO:0005524">
    <property type="term" value="F:ATP binding"/>
    <property type="evidence" value="ECO:0007669"/>
    <property type="project" value="UniProtKB-KW"/>
</dbReference>
<dbReference type="InterPro" id="IPR050153">
    <property type="entry name" value="Metal_Ion_Import_ABC"/>
</dbReference>
<organism evidence="6 7">
    <name type="scientific">Oceaniferula marina</name>
    <dbReference type="NCBI Taxonomy" id="2748318"/>
    <lineage>
        <taxon>Bacteria</taxon>
        <taxon>Pseudomonadati</taxon>
        <taxon>Verrucomicrobiota</taxon>
        <taxon>Verrucomicrobiia</taxon>
        <taxon>Verrucomicrobiales</taxon>
        <taxon>Verrucomicrobiaceae</taxon>
        <taxon>Oceaniferula</taxon>
    </lineage>
</organism>
<dbReference type="PANTHER" id="PTHR42734:SF5">
    <property type="entry name" value="IRON TRANSPORT SYSTEM ATP-BINDING PROTEIN HI_0361-RELATED"/>
    <property type="match status" value="1"/>
</dbReference>
<accession>A0A851GNF4</accession>
<dbReference type="CDD" id="cd03235">
    <property type="entry name" value="ABC_Metallic_Cations"/>
    <property type="match status" value="1"/>
</dbReference>
<evidence type="ECO:0000313" key="7">
    <source>
        <dbReference type="Proteomes" id="UP000557872"/>
    </source>
</evidence>
<reference evidence="6 7" key="1">
    <citation type="submission" date="2020-07" db="EMBL/GenBank/DDBJ databases">
        <title>Roseicoccus Jingziensis gen. nov., sp. nov., isolated from coastal seawater.</title>
        <authorList>
            <person name="Feng X."/>
        </authorList>
    </citation>
    <scope>NUCLEOTIDE SEQUENCE [LARGE SCALE GENOMIC DNA]</scope>
    <source>
        <strain evidence="6 7">N1E253</strain>
    </source>
</reference>
<dbReference type="PROSITE" id="PS50893">
    <property type="entry name" value="ABC_TRANSPORTER_2"/>
    <property type="match status" value="1"/>
</dbReference>
<dbReference type="InterPro" id="IPR017871">
    <property type="entry name" value="ABC_transporter-like_CS"/>
</dbReference>
<gene>
    <name evidence="6" type="ORF">HW115_13175</name>
</gene>
<name>A0A851GNF4_9BACT</name>
<protein>
    <submittedName>
        <fullName evidence="6">Metal ABC transporter ATP-binding protein</fullName>
    </submittedName>
</protein>
<evidence type="ECO:0000256" key="3">
    <source>
        <dbReference type="ARBA" id="ARBA00022741"/>
    </source>
</evidence>
<dbReference type="AlphaFoldDB" id="A0A851GNF4"/>
<dbReference type="PROSITE" id="PS00211">
    <property type="entry name" value="ABC_TRANSPORTER_1"/>
    <property type="match status" value="1"/>
</dbReference>
<dbReference type="EMBL" id="JACBAZ010000004">
    <property type="protein sequence ID" value="NWK56567.1"/>
    <property type="molecule type" value="Genomic_DNA"/>
</dbReference>
<sequence length="264" mass="29286">MKPSPEAFIPALETHDLTVTYHKRPVLYGVDVAIPEGSLVGLIGPNGAGKSTLIKSIMGVIPSSGGWVKVFGKSLKQNIHRVGYVPQRESVDWDFPVTVMDVVMMGTYGRLGWFRRPGKEEKRRAHEALDKIGMLPYANRQIGNLSGGQQQRVFLARALAQNSDLYLMDEPFVGVDAATEAAIVTLLKEMRAEGKTVLVVHHDLQTASDYFDRLMLLNMRLLAYGRTEEVFTPELLQKTYGGRLTLLSEVADRAAKMAEENGNR</sequence>
<evidence type="ECO:0000256" key="1">
    <source>
        <dbReference type="ARBA" id="ARBA00005417"/>
    </source>
</evidence>
<dbReference type="Gene3D" id="3.40.50.300">
    <property type="entry name" value="P-loop containing nucleotide triphosphate hydrolases"/>
    <property type="match status" value="1"/>
</dbReference>
<dbReference type="SUPFAM" id="SSF52540">
    <property type="entry name" value="P-loop containing nucleoside triphosphate hydrolases"/>
    <property type="match status" value="1"/>
</dbReference>
<keyword evidence="4 6" id="KW-0067">ATP-binding</keyword>
<evidence type="ECO:0000256" key="2">
    <source>
        <dbReference type="ARBA" id="ARBA00022448"/>
    </source>
</evidence>
<evidence type="ECO:0000256" key="4">
    <source>
        <dbReference type="ARBA" id="ARBA00022840"/>
    </source>
</evidence>
<dbReference type="GO" id="GO:0016887">
    <property type="term" value="F:ATP hydrolysis activity"/>
    <property type="evidence" value="ECO:0007669"/>
    <property type="project" value="InterPro"/>
</dbReference>
<dbReference type="RefSeq" id="WP_178933334.1">
    <property type="nucleotide sequence ID" value="NZ_JACBAZ010000004.1"/>
</dbReference>
<dbReference type="InterPro" id="IPR027417">
    <property type="entry name" value="P-loop_NTPase"/>
</dbReference>
<dbReference type="PANTHER" id="PTHR42734">
    <property type="entry name" value="METAL TRANSPORT SYSTEM ATP-BINDING PROTEIN TM_0124-RELATED"/>
    <property type="match status" value="1"/>
</dbReference>
<feature type="domain" description="ABC transporter" evidence="5">
    <location>
        <begin position="12"/>
        <end position="244"/>
    </location>
</feature>
<keyword evidence="3" id="KW-0547">Nucleotide-binding</keyword>
<comment type="caution">
    <text evidence="6">The sequence shown here is derived from an EMBL/GenBank/DDBJ whole genome shotgun (WGS) entry which is preliminary data.</text>
</comment>
<keyword evidence="2" id="KW-0813">Transport</keyword>
<dbReference type="FunFam" id="3.40.50.300:FF:000134">
    <property type="entry name" value="Iron-enterobactin ABC transporter ATP-binding protein"/>
    <property type="match status" value="1"/>
</dbReference>
<keyword evidence="7" id="KW-1185">Reference proteome</keyword>
<dbReference type="SMART" id="SM00382">
    <property type="entry name" value="AAA"/>
    <property type="match status" value="1"/>
</dbReference>
<dbReference type="Pfam" id="PF00005">
    <property type="entry name" value="ABC_tran"/>
    <property type="match status" value="1"/>
</dbReference>
<proteinExistence type="inferred from homology"/>